<dbReference type="GO" id="GO:0043023">
    <property type="term" value="F:ribosomal large subunit binding"/>
    <property type="evidence" value="ECO:0007669"/>
    <property type="project" value="TreeGrafter"/>
</dbReference>
<dbReference type="GO" id="GO:0008270">
    <property type="term" value="F:zinc ion binding"/>
    <property type="evidence" value="ECO:0007669"/>
    <property type="project" value="UniProtKB-KW"/>
</dbReference>
<evidence type="ECO:0000313" key="7">
    <source>
        <dbReference type="Proteomes" id="UP000232875"/>
    </source>
</evidence>
<keyword evidence="1" id="KW-0479">Metal-binding</keyword>
<dbReference type="GO" id="GO:0016567">
    <property type="term" value="P:protein ubiquitination"/>
    <property type="evidence" value="ECO:0007669"/>
    <property type="project" value="UniProtKB-UniPathway"/>
</dbReference>
<feature type="region of interest" description="Disordered" evidence="2">
    <location>
        <begin position="1"/>
        <end position="69"/>
    </location>
</feature>
<dbReference type="UniPathway" id="UPA00143"/>
<evidence type="ECO:0000256" key="1">
    <source>
        <dbReference type="RuleBase" id="RU367090"/>
    </source>
</evidence>
<keyword evidence="1" id="KW-0862">Zinc</keyword>
<feature type="compositionally biased region" description="Pro residues" evidence="2">
    <location>
        <begin position="60"/>
        <end position="69"/>
    </location>
</feature>
<dbReference type="GO" id="GO:0072344">
    <property type="term" value="P:rescue of stalled ribosome"/>
    <property type="evidence" value="ECO:0007669"/>
    <property type="project" value="UniProtKB-UniRule"/>
</dbReference>
<dbReference type="InterPro" id="IPR054477">
    <property type="entry name" value="LTN1_E3_ligase_6th"/>
</dbReference>
<accession>A0A2N1J8D8</accession>
<dbReference type="InterPro" id="IPR054476">
    <property type="entry name" value="Ltn1_N"/>
</dbReference>
<dbReference type="GO" id="GO:1990112">
    <property type="term" value="C:RQC complex"/>
    <property type="evidence" value="ECO:0007669"/>
    <property type="project" value="UniProtKB-UniRule"/>
</dbReference>
<evidence type="ECO:0000259" key="3">
    <source>
        <dbReference type="Pfam" id="PF22958"/>
    </source>
</evidence>
<dbReference type="PANTHER" id="PTHR12389">
    <property type="entry name" value="ZINC FINGER PROTEIN 294"/>
    <property type="match status" value="1"/>
</dbReference>
<feature type="compositionally biased region" description="Basic and acidic residues" evidence="2">
    <location>
        <begin position="28"/>
        <end position="37"/>
    </location>
</feature>
<reference evidence="6 7" key="1">
    <citation type="submission" date="2017-10" db="EMBL/GenBank/DDBJ databases">
        <title>A novel species of cold-tolerant Malassezia isolated from bats.</title>
        <authorList>
            <person name="Lorch J.M."/>
            <person name="Palmer J.M."/>
            <person name="Vanderwolf K.J."/>
            <person name="Schmidt K.Z."/>
            <person name="Verant M.L."/>
            <person name="Weller T.J."/>
            <person name="Blehert D.S."/>
        </authorList>
    </citation>
    <scope>NUCLEOTIDE SEQUENCE [LARGE SCALE GENOMIC DNA]</scope>
    <source>
        <strain evidence="6 7">NWHC:44797-103</strain>
    </source>
</reference>
<comment type="function">
    <text evidence="1">E3 ubiquitin-protein ligase. Component of the ribosome quality control complex (RQC), a ribosome-associated complex that mediates ubiquitination and extraction of incompletely synthesized nascent chains for proteasomal degradation.</text>
</comment>
<name>A0A2N1J8D8_9BASI</name>
<dbReference type="EC" id="2.3.2.27" evidence="1"/>
<dbReference type="PANTHER" id="PTHR12389:SF0">
    <property type="entry name" value="E3 UBIQUITIN-PROTEIN LIGASE LISTERIN"/>
    <property type="match status" value="1"/>
</dbReference>
<keyword evidence="1" id="KW-0863">Zinc-finger</keyword>
<dbReference type="OrthoDB" id="6108at2759"/>
<keyword evidence="1" id="KW-0833">Ubl conjugation pathway</keyword>
<dbReference type="Pfam" id="PF22999">
    <property type="entry name" value="LTN1_E3_ligase_6th"/>
    <property type="match status" value="1"/>
</dbReference>
<dbReference type="InterPro" id="IPR054478">
    <property type="entry name" value="LTN1_UBC"/>
</dbReference>
<dbReference type="Pfam" id="PF23009">
    <property type="entry name" value="UBC_like"/>
    <property type="match status" value="1"/>
</dbReference>
<feature type="region of interest" description="Disordered" evidence="2">
    <location>
        <begin position="263"/>
        <end position="288"/>
    </location>
</feature>
<feature type="domain" description="E3 ubiquitin-protein ligase listerin ubiquitin conjugating" evidence="5">
    <location>
        <begin position="1551"/>
        <end position="1626"/>
    </location>
</feature>
<feature type="domain" description="E3 ubiquitin-protein ligase listerin N-terminal" evidence="3">
    <location>
        <begin position="291"/>
        <end position="458"/>
    </location>
</feature>
<evidence type="ECO:0000259" key="4">
    <source>
        <dbReference type="Pfam" id="PF22999"/>
    </source>
</evidence>
<sequence length="1639" mass="179451">MGKSARNKSSATSGTRKKQAAKAAAKYGSDEDTRQDIKSSQLKKMSKKERRQLAKKKVYVPPPKPPQPPPFALDSMGLASLLPPDLVVLLRKALKKDIVTRVRTLESLLSWIQGQPIGEDTQSLSEEERINALIIMLPCWVYLFPRLALSPSQRLRFLTLQVHARLLQPAPDSSVRDELLAHIHIEPIIGFWAVLTYDTSRSVARLGQQIWADVMTWEPIEEGKLSKISLEEYMPVMLQHLLPVLLTPSASIALSQFSASLQSVQTPNPDMGGSRELDAKNRDDANVDESAEELDRRLVAGALGLLQALVSHAPSLGDVSIDTFIESDTLWSTLQAHPMFDTPSLGMEAPIVRQRAWQFLAILDKRVPAMVDAHLGTIAQHAMAGAWAEMDVLVVADMLSALLPLLRRRPEMWTMEEEEEDDDEERGDALAQFLAWVETIGVQAPRQCFPAVIVFLSTMTTNVLPPTTAASDAVMNPLLAIAPSLLGSVGGIDPMGWDAYVNMLGECIVFLTRRLVKSGVASTDIAEFLDEHLSTMWEEQVLGHAQDDVQIPVRFGKKAAPVLGRTLAHLDETLDGTWILQPILSTIKSGLDAPVESLPAVALTLEWALRTAQMQTPPRTDLVHAVRRMGGTVILCAANAAIEHVEALSTLTGILSSPLGQMCEPANERLKTLAFKHIPQESYHDVGQFYTAYLAIGPSEDDRDAVWTGVLGQCMPPNVDQLPELLYLANHASLPPAAILLPWQERIATQPLSAAYLALLQVPNLLDARAEAALLDTAAAELEHGSVQKSAAVLAAWQAQDPAARTQKLLNTPALRNKLSQLYTAAFLYDTTVPAAQTLWDALCKGSKHAPVLDEEATAALRFALLHDIFPAARVVAAANRLEHEPGTSPILKILPDKARIDASMFVAVHGGTNSMVGIVDPLVPLEQHNGDWHALACVANALLAALQSDQSLAPHLSGALPCLSMAAVALEDALFMGDEAQAAHFCKGEPWTSAAKRQIVYFIQTCTRLLTSLAVGLEPLWHERCVAHIQREGEAPSALASILADLWAQGMEASDTSLYARSFARILTGVFSLSSASASDAEPWIQLARRKQVALPLRGALLWATRFAYESQAHDRVRNELIATLGGVPPAKANTEGIACLTLLHCATLADASVALVATQRAVSAMQTVHRWITSDEDLDDALFTRLAAVCVELTPVLHMVPGRHLDLFVDIVEENLEAAHVAEDTSWCTLFHTLTLLDTLYGLSQSEAVADVMTARRDGLRSALHSIFLRLCTFFTELAGQFVPSDAHHAVLALLVRIVQDHVPTKAFAQDRGTLVAFLTTPTAATTLHITAYTLYSAIIQETVREQVVELAVDPSKSSDVSMDYALLHALEQKKPLIEIWEAPVENRSAVFAFLLCWLSVLDHFVEASLSLKTMYAASLQRHSLASDQLFPSLFALMGGAPRALMPVQPVELSRYAVDEVDLVTINPSNASSLQVLAAHVYFRALVHLPTQARDWWLGVRDRRLSLMVSHITSKHCTPLLAERELSHLRDPGALERLQDEAMATKILSSHEVVATYTVDEHPMEIGLRLPSDYPLHGVEIRDIKRVGVSEAQWRAWLLAVQQMLSGKNGLILDALMLFKRNAETKFQGYEGAEFPR</sequence>
<comment type="subunit">
    <text evidence="1">Component of the ribosome quality control complex (RQC).</text>
</comment>
<evidence type="ECO:0000313" key="6">
    <source>
        <dbReference type="EMBL" id="PKI82804.1"/>
    </source>
</evidence>
<comment type="pathway">
    <text evidence="1">Protein modification; protein ubiquitination.</text>
</comment>
<feature type="compositionally biased region" description="Basic and acidic residues" evidence="2">
    <location>
        <begin position="273"/>
        <end position="285"/>
    </location>
</feature>
<feature type="domain" description="E3 ubiquitin-protein ligase listerin HEAT repeat region" evidence="4">
    <location>
        <begin position="1315"/>
        <end position="1531"/>
    </location>
</feature>
<dbReference type="Pfam" id="PF22958">
    <property type="entry name" value="Ltn1_1st"/>
    <property type="match status" value="2"/>
</dbReference>
<feature type="compositionally biased region" description="Basic residues" evidence="2">
    <location>
        <begin position="44"/>
        <end position="58"/>
    </location>
</feature>
<dbReference type="GO" id="GO:0005829">
    <property type="term" value="C:cytosol"/>
    <property type="evidence" value="ECO:0007669"/>
    <property type="project" value="UniProtKB-UniRule"/>
</dbReference>
<dbReference type="STRING" id="2020962.A0A2N1J8D8"/>
<organism evidence="6 7">
    <name type="scientific">Malassezia vespertilionis</name>
    <dbReference type="NCBI Taxonomy" id="2020962"/>
    <lineage>
        <taxon>Eukaryota</taxon>
        <taxon>Fungi</taxon>
        <taxon>Dikarya</taxon>
        <taxon>Basidiomycota</taxon>
        <taxon>Ustilaginomycotina</taxon>
        <taxon>Malasseziomycetes</taxon>
        <taxon>Malasseziales</taxon>
        <taxon>Malasseziaceae</taxon>
        <taxon>Malassezia</taxon>
    </lineage>
</organism>
<protein>
    <recommendedName>
        <fullName evidence="1">E3 ubiquitin-protein ligase listerin</fullName>
        <ecNumber evidence="1">2.3.2.27</ecNumber>
    </recommendedName>
    <alternativeName>
        <fullName evidence="1">RING-type E3 ubiquitin transferase listerin</fullName>
    </alternativeName>
</protein>
<keyword evidence="7" id="KW-1185">Reference proteome</keyword>
<evidence type="ECO:0000259" key="5">
    <source>
        <dbReference type="Pfam" id="PF23009"/>
    </source>
</evidence>
<keyword evidence="1" id="KW-0808">Transferase</keyword>
<dbReference type="GO" id="GO:1990116">
    <property type="term" value="P:ribosome-associated ubiquitin-dependent protein catabolic process"/>
    <property type="evidence" value="ECO:0007669"/>
    <property type="project" value="UniProtKB-UniRule"/>
</dbReference>
<dbReference type="EMBL" id="KZ454993">
    <property type="protein sequence ID" value="PKI82804.1"/>
    <property type="molecule type" value="Genomic_DNA"/>
</dbReference>
<comment type="catalytic activity">
    <reaction evidence="1">
        <text>S-ubiquitinyl-[E2 ubiquitin-conjugating enzyme]-L-cysteine + [acceptor protein]-L-lysine = [E2 ubiquitin-conjugating enzyme]-L-cysteine + N(6)-ubiquitinyl-[acceptor protein]-L-lysine.</text>
        <dbReference type="EC" id="2.3.2.27"/>
    </reaction>
</comment>
<proteinExistence type="inferred from homology"/>
<gene>
    <name evidence="6" type="ORF">MVES_003227</name>
</gene>
<dbReference type="InterPro" id="IPR039795">
    <property type="entry name" value="LTN1/Rkr1"/>
</dbReference>
<feature type="domain" description="E3 ubiquitin-protein ligase listerin N-terminal" evidence="3">
    <location>
        <begin position="84"/>
        <end position="215"/>
    </location>
</feature>
<dbReference type="Proteomes" id="UP000232875">
    <property type="component" value="Unassembled WGS sequence"/>
</dbReference>
<comment type="similarity">
    <text evidence="1">Belongs to the LTN1 family.</text>
</comment>
<dbReference type="GO" id="GO:0061630">
    <property type="term" value="F:ubiquitin protein ligase activity"/>
    <property type="evidence" value="ECO:0007669"/>
    <property type="project" value="UniProtKB-UniRule"/>
</dbReference>
<evidence type="ECO:0000256" key="2">
    <source>
        <dbReference type="SAM" id="MobiDB-lite"/>
    </source>
</evidence>